<reference evidence="1 2" key="1">
    <citation type="journal article" date="2014" name="Mol. Plant">
        <title>Chromosome Scale Genome Assembly and Transcriptome Profiling of Nannochloropsis gaditana in Nitrogen Depletion.</title>
        <authorList>
            <person name="Corteggiani Carpinelli E."/>
            <person name="Telatin A."/>
            <person name="Vitulo N."/>
            <person name="Forcato C."/>
            <person name="D'Angelo M."/>
            <person name="Schiavon R."/>
            <person name="Vezzi A."/>
            <person name="Giacometti G.M."/>
            <person name="Morosinotto T."/>
            <person name="Valle G."/>
        </authorList>
    </citation>
    <scope>NUCLEOTIDE SEQUENCE [LARGE SCALE GENOMIC DNA]</scope>
    <source>
        <strain evidence="1 2">B-31</strain>
    </source>
</reference>
<organism evidence="1 2">
    <name type="scientific">Nannochloropsis gaditana</name>
    <dbReference type="NCBI Taxonomy" id="72520"/>
    <lineage>
        <taxon>Eukaryota</taxon>
        <taxon>Sar</taxon>
        <taxon>Stramenopiles</taxon>
        <taxon>Ochrophyta</taxon>
        <taxon>Eustigmatophyceae</taxon>
        <taxon>Eustigmatales</taxon>
        <taxon>Monodopsidaceae</taxon>
        <taxon>Nannochloropsis</taxon>
    </lineage>
</organism>
<protein>
    <submittedName>
        <fullName evidence="1">Glycosyl transferase family 1 protein</fullName>
    </submittedName>
</protein>
<dbReference type="Pfam" id="PF13692">
    <property type="entry name" value="Glyco_trans_1_4"/>
    <property type="match status" value="1"/>
</dbReference>
<dbReference type="AlphaFoldDB" id="W7THI6"/>
<dbReference type="SUPFAM" id="SSF53756">
    <property type="entry name" value="UDP-Glycosyltransferase/glycogen phosphorylase"/>
    <property type="match status" value="1"/>
</dbReference>
<name>W7THI6_9STRA</name>
<gene>
    <name evidence="1" type="ORF">Naga_100395g5</name>
</gene>
<evidence type="ECO:0000313" key="1">
    <source>
        <dbReference type="EMBL" id="EWM26435.1"/>
    </source>
</evidence>
<evidence type="ECO:0000313" key="2">
    <source>
        <dbReference type="Proteomes" id="UP000019335"/>
    </source>
</evidence>
<dbReference type="OrthoDB" id="2193793at2759"/>
<dbReference type="PANTHER" id="PTHR46656:SF3">
    <property type="entry name" value="PUTATIVE-RELATED"/>
    <property type="match status" value="1"/>
</dbReference>
<accession>W7THI6</accession>
<comment type="caution">
    <text evidence="1">The sequence shown here is derived from an EMBL/GenBank/DDBJ whole genome shotgun (WGS) entry which is preliminary data.</text>
</comment>
<dbReference type="GO" id="GO:0016740">
    <property type="term" value="F:transferase activity"/>
    <property type="evidence" value="ECO:0007669"/>
    <property type="project" value="UniProtKB-KW"/>
</dbReference>
<dbReference type="Proteomes" id="UP000019335">
    <property type="component" value="Chromosome 9"/>
</dbReference>
<keyword evidence="1" id="KW-0808">Transferase</keyword>
<dbReference type="PANTHER" id="PTHR46656">
    <property type="entry name" value="PUTATIVE-RELATED"/>
    <property type="match status" value="1"/>
</dbReference>
<proteinExistence type="predicted"/>
<dbReference type="EMBL" id="AZIL01000656">
    <property type="protein sequence ID" value="EWM26435.1"/>
    <property type="molecule type" value="Genomic_DNA"/>
</dbReference>
<keyword evidence="2" id="KW-1185">Reference proteome</keyword>
<sequence>MTLKALSMHLAWSSSSSSDRHPFQLCTGLPPFTPVADTVVRYLVGFIFFNTPCVLRPSFTFSNPTILASVPHLSDARGQAIGFLQALTLQNVTLHIEQHGDSVNYPFLDGLPLETRQLLRHAADARPPLEESIVICHSEPGAWHPSRYPTSRCPPRKALYRVGRTMFETDRLPSGWAERMSRDKMDEIWVPTAFQKRVFVEGGVEAERIQVVGEPIDTDFFSPENPALLSLPQSSGLPPSLPPSSFLYLSIFKFEERKGFDLLLRAYFEAFAPEEEDVALLLLTNAYHSSDDFETPVKAIAKEYFPEKKYPEELPAVHIMSGATALQLLALYQAADVFVLPSRGEGWGRPHVEAMAMAKPVIATNWSGPTEFMTPANSYPLHVEGLEEVRNGPFKGHRWASPSLSHLISLLQYTFSHQEEGREKGKEARRDMLRRFSPEVMGEEVRRHLERIEEQVRMREGERRKESKDEL</sequence>
<dbReference type="Gene3D" id="3.40.50.2000">
    <property type="entry name" value="Glycogen Phosphorylase B"/>
    <property type="match status" value="1"/>
</dbReference>